<dbReference type="OrthoDB" id="3244206at2759"/>
<dbReference type="AlphaFoldDB" id="A0A9P7URE1"/>
<organism evidence="1 2">
    <name type="scientific">Marasmius oreades</name>
    <name type="common">fairy-ring Marasmius</name>
    <dbReference type="NCBI Taxonomy" id="181124"/>
    <lineage>
        <taxon>Eukaryota</taxon>
        <taxon>Fungi</taxon>
        <taxon>Dikarya</taxon>
        <taxon>Basidiomycota</taxon>
        <taxon>Agaricomycotina</taxon>
        <taxon>Agaricomycetes</taxon>
        <taxon>Agaricomycetidae</taxon>
        <taxon>Agaricales</taxon>
        <taxon>Marasmiineae</taxon>
        <taxon>Marasmiaceae</taxon>
        <taxon>Marasmius</taxon>
    </lineage>
</organism>
<dbReference type="Proteomes" id="UP001049176">
    <property type="component" value="Chromosome 6"/>
</dbReference>
<reference evidence="1" key="1">
    <citation type="journal article" date="2021" name="Genome Biol. Evol.">
        <title>The assembled and annotated genome of the fairy-ring fungus Marasmius oreades.</title>
        <authorList>
            <person name="Hiltunen M."/>
            <person name="Ament-Velasquez S.L."/>
            <person name="Johannesson H."/>
        </authorList>
    </citation>
    <scope>NUCLEOTIDE SEQUENCE</scope>
    <source>
        <strain evidence="1">03SP1</strain>
    </source>
</reference>
<sequence length="279" mass="32335">MMERRTKFGDKARDKFTAEVSDLTKLVTSVSFPQNDGDEERLIESSKRIYTHLLDNKWLRKVSEGNNRIPPLELLTYAIRNILFPSFLGPRRIPDILDLLLNVEHYRCVCKQKVETAAVLDEFYALRDRRAILLSKEERRCLAAIEAQAPSLRSRFLTLLLGYTQLDIHHLCTSSSRLSDMEERMGDYFENRFPFFPILAQEEQQQFTEMVDQSLRNSMKLVKEAHKLKSRDGNSVLDGKEMEILFPCPVPIEELVNSTDTYIRAVEIQVSTLKATFPT</sequence>
<name>A0A9P7URE1_9AGAR</name>
<protein>
    <submittedName>
        <fullName evidence="1">Uncharacterized protein</fullName>
    </submittedName>
</protein>
<gene>
    <name evidence="1" type="ORF">E1B28_010062</name>
</gene>
<evidence type="ECO:0000313" key="1">
    <source>
        <dbReference type="EMBL" id="KAG7090995.1"/>
    </source>
</evidence>
<keyword evidence="2" id="KW-1185">Reference proteome</keyword>
<dbReference type="GeneID" id="66079138"/>
<dbReference type="EMBL" id="CM032186">
    <property type="protein sequence ID" value="KAG7090995.1"/>
    <property type="molecule type" value="Genomic_DNA"/>
</dbReference>
<accession>A0A9P7URE1</accession>
<evidence type="ECO:0000313" key="2">
    <source>
        <dbReference type="Proteomes" id="UP001049176"/>
    </source>
</evidence>
<comment type="caution">
    <text evidence="1">The sequence shown here is derived from an EMBL/GenBank/DDBJ whole genome shotgun (WGS) entry which is preliminary data.</text>
</comment>
<dbReference type="RefSeq" id="XP_043007465.1">
    <property type="nucleotide sequence ID" value="XM_043155004.1"/>
</dbReference>
<dbReference type="KEGG" id="more:E1B28_010062"/>
<proteinExistence type="predicted"/>